<keyword evidence="2" id="KW-1133">Transmembrane helix</keyword>
<feature type="compositionally biased region" description="Low complexity" evidence="1">
    <location>
        <begin position="796"/>
        <end position="807"/>
    </location>
</feature>
<feature type="transmembrane region" description="Helical" evidence="2">
    <location>
        <begin position="660"/>
        <end position="681"/>
    </location>
</feature>
<protein>
    <recommendedName>
        <fullName evidence="5">Ubiquitin-protein ligase (Asi3)</fullName>
    </recommendedName>
</protein>
<evidence type="ECO:0000313" key="3">
    <source>
        <dbReference type="EMBL" id="EXJ56013.1"/>
    </source>
</evidence>
<keyword evidence="2" id="KW-0812">Transmembrane</keyword>
<feature type="region of interest" description="Disordered" evidence="1">
    <location>
        <begin position="796"/>
        <end position="831"/>
    </location>
</feature>
<accession>W9VKI8</accession>
<keyword evidence="2" id="KW-0472">Membrane</keyword>
<dbReference type="GeneID" id="19183508"/>
<dbReference type="GO" id="GO:0016567">
    <property type="term" value="P:protein ubiquitination"/>
    <property type="evidence" value="ECO:0007669"/>
    <property type="project" value="TreeGrafter"/>
</dbReference>
<evidence type="ECO:0000313" key="4">
    <source>
        <dbReference type="Proteomes" id="UP000019473"/>
    </source>
</evidence>
<dbReference type="Pfam" id="PF13920">
    <property type="entry name" value="zf-C3HC4_3"/>
    <property type="match status" value="1"/>
</dbReference>
<gene>
    <name evidence="3" type="ORF">A1O7_08944</name>
</gene>
<dbReference type="Gene3D" id="3.30.40.10">
    <property type="entry name" value="Zinc/RING finger domain, C3HC4 (zinc finger)"/>
    <property type="match status" value="1"/>
</dbReference>
<feature type="compositionally biased region" description="Polar residues" evidence="1">
    <location>
        <begin position="821"/>
        <end position="831"/>
    </location>
</feature>
<dbReference type="AlphaFoldDB" id="W9VKI8"/>
<name>W9VKI8_9EURO</name>
<dbReference type="InterPro" id="IPR013083">
    <property type="entry name" value="Znf_RING/FYVE/PHD"/>
</dbReference>
<keyword evidence="4" id="KW-1185">Reference proteome</keyword>
<feature type="transmembrane region" description="Helical" evidence="2">
    <location>
        <begin position="145"/>
        <end position="165"/>
    </location>
</feature>
<evidence type="ECO:0000256" key="1">
    <source>
        <dbReference type="SAM" id="MobiDB-lite"/>
    </source>
</evidence>
<dbReference type="HOGENOM" id="CLU_006057_0_0_1"/>
<dbReference type="Proteomes" id="UP000019473">
    <property type="component" value="Unassembled WGS sequence"/>
</dbReference>
<dbReference type="VEuPathDB" id="FungiDB:A1O7_08944"/>
<dbReference type="PANTHER" id="PTHR22696">
    <property type="entry name" value="E3 UBIQUITIN-PROTEIN LIGASE RNF26"/>
    <property type="match status" value="1"/>
</dbReference>
<dbReference type="EMBL" id="AMGW01000006">
    <property type="protein sequence ID" value="EXJ56013.1"/>
    <property type="molecule type" value="Genomic_DNA"/>
</dbReference>
<dbReference type="GO" id="GO:0006511">
    <property type="term" value="P:ubiquitin-dependent protein catabolic process"/>
    <property type="evidence" value="ECO:0007669"/>
    <property type="project" value="TreeGrafter"/>
</dbReference>
<dbReference type="eggNOG" id="ENOG502QV7Y">
    <property type="taxonomic scope" value="Eukaryota"/>
</dbReference>
<dbReference type="PANTHER" id="PTHR22696:SF1">
    <property type="entry name" value="E3 UBIQUITIN-PROTEIN LIGASE RNF26"/>
    <property type="match status" value="1"/>
</dbReference>
<sequence>MVTVESTAAQAASSLTQAQGPITASPSLLNLTAFKTAAADVTSSFSLPTAEQLLCFPLRFASLIDRAVLFIWHQVFVEGLGINIFTRGGPPLAEGAAGGQVMAEAAAQAVGEAGAESWAAFFAEAFQASTFKSYWGMLHYLTSRWAFTCFAMALILNRIGVYGASRQRIQLTWTKRLALRILPILLFASQIHSLLQAIRCQTSPDYSLYRHGDNNKYSLLDWSTDGGRLHTFTSTLLFQSTDADACAAVGMSRPSPDVRAPYGSFSLLWPSFLRLSLSHVVDSLSCSLQQIPTMTEVGMSVFEHSLAFAEAETMISHTLGLGYFNTVKASSSSNTTASGFSQADSSPTIPASGTILALADATAALTGPHILDRVNVPVEVLLVTLLSCCNSLSSHVIAVLGKQRQWRLVNTAVWGMAFMGSFVWGLFTTSVMVRSGENGDNRPVSSLLHFPTVAIVGFLPHMAILVGVAVCLVIYLIALTLTAISLGTNPHIPQPTSLKERFAIAHDNLQAAVQTRGINIRWYEDFYTALLRVGFAALTAASEAVFLNEGRAVEVRQFTWLEEDRLDEFDSAMREKGPFQGAGTLQNGQQFQILEEYGLPPSSPGGTDKGGVWESGFGKERKFDKKENELEGKDSFVYPTPRNGGVGAVQRTTRFYLLMIYLRGIMFLTAGYIGFGFGVLLDTIGITARPRWLRRLVGRSLKKMNAERNTTITGTLDFWVLREDGKLTIPRTDEVDIEPEMRRRLMTEFSGQRIDELLDAKLYDWWKSGGWFGTKDESGEYQPSHADDLDDVTSVVSMSTDASSSSSVHEDEWESEPEGTRTPTQTSSGPMWSFSQIQTRESTPETFSDSPLDAITLARLLNPKDTASREEARILSSHLLASASADSPGIMTRSRYRRELEAERAKILLAGRTPHHHDHMGKVPAVSLYTEPEAKGPRPLTPTEEAEVLESLILERRKKHATAPPLRGPTENDDDPSTQLGPPCVVCQVSSRTIIAWPCRCLCVCEDCRVSLALNNFGNCVTCRRAVQGFVRLYVP</sequence>
<comment type="caution">
    <text evidence="3">The sequence shown here is derived from an EMBL/GenBank/DDBJ whole genome shotgun (WGS) entry which is preliminary data.</text>
</comment>
<feature type="transmembrane region" description="Helical" evidence="2">
    <location>
        <begin position="412"/>
        <end position="433"/>
    </location>
</feature>
<evidence type="ECO:0000256" key="2">
    <source>
        <dbReference type="SAM" id="Phobius"/>
    </source>
</evidence>
<dbReference type="RefSeq" id="XP_007761123.1">
    <property type="nucleotide sequence ID" value="XM_007762933.1"/>
</dbReference>
<dbReference type="OrthoDB" id="66726at2759"/>
<dbReference type="GO" id="GO:0061630">
    <property type="term" value="F:ubiquitin protein ligase activity"/>
    <property type="evidence" value="ECO:0007669"/>
    <property type="project" value="TreeGrafter"/>
</dbReference>
<organism evidence="3 4">
    <name type="scientific">Cladophialophora yegresii CBS 114405</name>
    <dbReference type="NCBI Taxonomy" id="1182544"/>
    <lineage>
        <taxon>Eukaryota</taxon>
        <taxon>Fungi</taxon>
        <taxon>Dikarya</taxon>
        <taxon>Ascomycota</taxon>
        <taxon>Pezizomycotina</taxon>
        <taxon>Eurotiomycetes</taxon>
        <taxon>Chaetothyriomycetidae</taxon>
        <taxon>Chaetothyriales</taxon>
        <taxon>Herpotrichiellaceae</taxon>
        <taxon>Cladophialophora</taxon>
    </lineage>
</organism>
<reference evidence="3 4" key="1">
    <citation type="submission" date="2013-03" db="EMBL/GenBank/DDBJ databases">
        <title>The Genome Sequence of Cladophialophora yegresii CBS 114405.</title>
        <authorList>
            <consortium name="The Broad Institute Genomics Platform"/>
            <person name="Cuomo C."/>
            <person name="de Hoog S."/>
            <person name="Gorbushina A."/>
            <person name="Walker B."/>
            <person name="Young S.K."/>
            <person name="Zeng Q."/>
            <person name="Gargeya S."/>
            <person name="Fitzgerald M."/>
            <person name="Haas B."/>
            <person name="Abouelleil A."/>
            <person name="Allen A.W."/>
            <person name="Alvarado L."/>
            <person name="Arachchi H.M."/>
            <person name="Berlin A.M."/>
            <person name="Chapman S.B."/>
            <person name="Gainer-Dewar J."/>
            <person name="Goldberg J."/>
            <person name="Griggs A."/>
            <person name="Gujja S."/>
            <person name="Hansen M."/>
            <person name="Howarth C."/>
            <person name="Imamovic A."/>
            <person name="Ireland A."/>
            <person name="Larimer J."/>
            <person name="McCowan C."/>
            <person name="Murphy C."/>
            <person name="Pearson M."/>
            <person name="Poon T.W."/>
            <person name="Priest M."/>
            <person name="Roberts A."/>
            <person name="Saif S."/>
            <person name="Shea T."/>
            <person name="Sisk P."/>
            <person name="Sykes S."/>
            <person name="Wortman J."/>
            <person name="Nusbaum C."/>
            <person name="Birren B."/>
        </authorList>
    </citation>
    <scope>NUCLEOTIDE SEQUENCE [LARGE SCALE GENOMIC DNA]</scope>
    <source>
        <strain evidence="3 4">CBS 114405</strain>
    </source>
</reference>
<evidence type="ECO:0008006" key="5">
    <source>
        <dbReference type="Google" id="ProtNLM"/>
    </source>
</evidence>
<proteinExistence type="predicted"/>
<feature type="transmembrane region" description="Helical" evidence="2">
    <location>
        <begin position="453"/>
        <end position="478"/>
    </location>
</feature>